<accession>A0ABQ9HJB3</accession>
<protein>
    <submittedName>
        <fullName evidence="2">Uncharacterized protein</fullName>
    </submittedName>
</protein>
<dbReference type="Proteomes" id="UP001159363">
    <property type="component" value="Chromosome 4"/>
</dbReference>
<name>A0ABQ9HJB3_9NEOP</name>
<sequence>MNKDSEKAAVRARDIGRERGGGGGGFIDRTQAARSGYLRGPRVCVGCAAGLRRPCSPAPLVGRAHAQSTQEYRGEITALTPARTPLASQRLVAYLHARSSAGIGYSRYTLTDVRPVQLVTMERKGVVRPVQLVTMERKGTRANFAGDLVDFRFHFVAKPPFSAVGFIALNRWKIVASLCDHPFQEWAGAAVVARLTCSPPTKAGRVQFPAGSLTDFRMWESCRRVFSGFSLSPRSFIPALLHTHVNHPHRLSRPRSISKEDGEEVSNRGAKLPYNGYSDEFLDRLEPNGNIPNDKDLRYGLGFVEAIQKFHGVRSGAMETGVQFICAEQQYDEPACHPFRNKIGYYASEFSILGSISEEEFTNSSIHPYSLPVHQPVTTLLSARSKSQAGLGLFSEDCQKTVLDDLNPEPHFEGNALAMLSMDIHYERFKCNKGEEMSYIHAPMDRYTCNALPMGHVTCHGIGMKMLYVPECGGLPDLSPEPAVQVAIEEEVERNGMGPAERDGLGNGP</sequence>
<evidence type="ECO:0000256" key="1">
    <source>
        <dbReference type="SAM" id="MobiDB-lite"/>
    </source>
</evidence>
<reference evidence="2 3" key="1">
    <citation type="submission" date="2023-02" db="EMBL/GenBank/DDBJ databases">
        <title>LHISI_Scaffold_Assembly.</title>
        <authorList>
            <person name="Stuart O.P."/>
            <person name="Cleave R."/>
            <person name="Magrath M.J.L."/>
            <person name="Mikheyev A.S."/>
        </authorList>
    </citation>
    <scope>NUCLEOTIDE SEQUENCE [LARGE SCALE GENOMIC DNA]</scope>
    <source>
        <strain evidence="2">Daus_M_001</strain>
        <tissue evidence="2">Leg muscle</tissue>
    </source>
</reference>
<comment type="caution">
    <text evidence="2">The sequence shown here is derived from an EMBL/GenBank/DDBJ whole genome shotgun (WGS) entry which is preliminary data.</text>
</comment>
<evidence type="ECO:0000313" key="3">
    <source>
        <dbReference type="Proteomes" id="UP001159363"/>
    </source>
</evidence>
<organism evidence="2 3">
    <name type="scientific">Dryococelus australis</name>
    <dbReference type="NCBI Taxonomy" id="614101"/>
    <lineage>
        <taxon>Eukaryota</taxon>
        <taxon>Metazoa</taxon>
        <taxon>Ecdysozoa</taxon>
        <taxon>Arthropoda</taxon>
        <taxon>Hexapoda</taxon>
        <taxon>Insecta</taxon>
        <taxon>Pterygota</taxon>
        <taxon>Neoptera</taxon>
        <taxon>Polyneoptera</taxon>
        <taxon>Phasmatodea</taxon>
        <taxon>Verophasmatodea</taxon>
        <taxon>Anareolatae</taxon>
        <taxon>Phasmatidae</taxon>
        <taxon>Eurycanthinae</taxon>
        <taxon>Dryococelus</taxon>
    </lineage>
</organism>
<feature type="compositionally biased region" description="Basic and acidic residues" evidence="1">
    <location>
        <begin position="1"/>
        <end position="20"/>
    </location>
</feature>
<feature type="region of interest" description="Disordered" evidence="1">
    <location>
        <begin position="1"/>
        <end position="27"/>
    </location>
</feature>
<dbReference type="EMBL" id="JARBHB010000005">
    <property type="protein sequence ID" value="KAJ8884426.1"/>
    <property type="molecule type" value="Genomic_DNA"/>
</dbReference>
<keyword evidence="3" id="KW-1185">Reference proteome</keyword>
<feature type="region of interest" description="Disordered" evidence="1">
    <location>
        <begin position="250"/>
        <end position="270"/>
    </location>
</feature>
<proteinExistence type="predicted"/>
<evidence type="ECO:0000313" key="2">
    <source>
        <dbReference type="EMBL" id="KAJ8884426.1"/>
    </source>
</evidence>
<gene>
    <name evidence="2" type="ORF">PR048_016283</name>
</gene>